<evidence type="ECO:0000313" key="2">
    <source>
        <dbReference type="EMBL" id="RBO87874.1"/>
    </source>
</evidence>
<organism evidence="2 3">
    <name type="scientific">Nocardia puris</name>
    <dbReference type="NCBI Taxonomy" id="208602"/>
    <lineage>
        <taxon>Bacteria</taxon>
        <taxon>Bacillati</taxon>
        <taxon>Actinomycetota</taxon>
        <taxon>Actinomycetes</taxon>
        <taxon>Mycobacteriales</taxon>
        <taxon>Nocardiaceae</taxon>
        <taxon>Nocardia</taxon>
    </lineage>
</organism>
<evidence type="ECO:0000256" key="1">
    <source>
        <dbReference type="SAM" id="SignalP"/>
    </source>
</evidence>
<proteinExistence type="predicted"/>
<evidence type="ECO:0008006" key="4">
    <source>
        <dbReference type="Google" id="ProtNLM"/>
    </source>
</evidence>
<protein>
    <recommendedName>
        <fullName evidence="4">Secreted protein</fullName>
    </recommendedName>
</protein>
<dbReference type="EMBL" id="QNRE01000010">
    <property type="protein sequence ID" value="RBO87874.1"/>
    <property type="molecule type" value="Genomic_DNA"/>
</dbReference>
<accession>A0A366DEL1</accession>
<feature type="signal peptide" evidence="1">
    <location>
        <begin position="1"/>
        <end position="27"/>
    </location>
</feature>
<gene>
    <name evidence="2" type="ORF">DFR74_110129</name>
</gene>
<keyword evidence="3" id="KW-1185">Reference proteome</keyword>
<dbReference type="OrthoDB" id="4549483at2"/>
<sequence length="139" mass="14712">MKFGSIAGLGIALAAAALSVAPAVATADDPEFPRNGVIPPGNYHIVRHPSNVVGSPLENCELRVHPNGVNTDLACFGGVHPGRQRPIGPDQTYVTFAFPLGFDLRDIDPRQGHWIGTVNIADTPASIPYPLAGVTLQRR</sequence>
<keyword evidence="1" id="KW-0732">Signal</keyword>
<feature type="chain" id="PRO_5016835131" description="Secreted protein" evidence="1">
    <location>
        <begin position="28"/>
        <end position="139"/>
    </location>
</feature>
<evidence type="ECO:0000313" key="3">
    <source>
        <dbReference type="Proteomes" id="UP000252586"/>
    </source>
</evidence>
<dbReference type="Proteomes" id="UP000252586">
    <property type="component" value="Unassembled WGS sequence"/>
</dbReference>
<dbReference type="AlphaFoldDB" id="A0A366DEL1"/>
<name>A0A366DEL1_9NOCA</name>
<comment type="caution">
    <text evidence="2">The sequence shown here is derived from an EMBL/GenBank/DDBJ whole genome shotgun (WGS) entry which is preliminary data.</text>
</comment>
<dbReference type="RefSeq" id="WP_067511894.1">
    <property type="nucleotide sequence ID" value="NZ_CP107943.1"/>
</dbReference>
<reference evidence="2 3" key="1">
    <citation type="submission" date="2018-06" db="EMBL/GenBank/DDBJ databases">
        <title>Genomic Encyclopedia of Type Strains, Phase IV (KMG-IV): sequencing the most valuable type-strain genomes for metagenomic binning, comparative biology and taxonomic classification.</title>
        <authorList>
            <person name="Goeker M."/>
        </authorList>
    </citation>
    <scope>NUCLEOTIDE SEQUENCE [LARGE SCALE GENOMIC DNA]</scope>
    <source>
        <strain evidence="2 3">DSM 44599</strain>
    </source>
</reference>